<evidence type="ECO:0000256" key="8">
    <source>
        <dbReference type="ARBA" id="ARBA00022685"/>
    </source>
</evidence>
<comment type="similarity">
    <text evidence="4">Belongs to the augurin family.</text>
</comment>
<dbReference type="Proteomes" id="UP000823872">
    <property type="component" value="Chromosome A3"/>
</dbReference>
<feature type="transmembrane region" description="Helical" evidence="12">
    <location>
        <begin position="175"/>
        <end position="196"/>
    </location>
</feature>
<evidence type="ECO:0000256" key="4">
    <source>
        <dbReference type="ARBA" id="ARBA00011014"/>
    </source>
</evidence>
<evidence type="ECO:0000313" key="14">
    <source>
        <dbReference type="Proteomes" id="UP000823872"/>
    </source>
</evidence>
<keyword evidence="6" id="KW-0963">Cytoplasm</keyword>
<evidence type="ECO:0000256" key="5">
    <source>
        <dbReference type="ARBA" id="ARBA00022475"/>
    </source>
</evidence>
<feature type="compositionally biased region" description="Basic and acidic residues" evidence="11">
    <location>
        <begin position="50"/>
        <end position="60"/>
    </location>
</feature>
<keyword evidence="12" id="KW-1133">Transmembrane helix</keyword>
<feature type="region of interest" description="Disordered" evidence="11">
    <location>
        <begin position="103"/>
        <end position="136"/>
    </location>
</feature>
<evidence type="ECO:0000256" key="1">
    <source>
        <dbReference type="ARBA" id="ARBA00004221"/>
    </source>
</evidence>
<evidence type="ECO:0000256" key="3">
    <source>
        <dbReference type="ARBA" id="ARBA00004613"/>
    </source>
</evidence>
<evidence type="ECO:0008006" key="15">
    <source>
        <dbReference type="Google" id="ProtNLM"/>
    </source>
</evidence>
<dbReference type="GeneTree" id="ENSGT00390000000145"/>
<dbReference type="Pfam" id="PF15187">
    <property type="entry name" value="Augurin"/>
    <property type="match status" value="1"/>
</dbReference>
<sequence length="311" mass="34559">TAVLNPDCGIFQNITKHSTAKGIFKRSVGELRKFQRPLYKPRQEPGPAPWREREGEEGKCSRGVKRGRASRLPHLSPWPGWFSVAPASRLPLAWEAPLWSGGRGGGLGGSPRGRLAPGPLARRPPDRSRPGWNVGSARQPAPLSLCAQSSRATALRCASLSCPPAAAMAASSARLTVLAMTALALLLLLCLGPGGVSGNKLKLMLQKQEAPASPKTKVAVDENKAKEFLNSLKRQKRQLWDRTRPEVQQWYQQFLYMGFDEAKFEDDVTYWLNRGRNGDDYYDSYQRHYDEDSAMSPYDSRHGPIGNYHDY</sequence>
<evidence type="ECO:0000256" key="2">
    <source>
        <dbReference type="ARBA" id="ARBA00004496"/>
    </source>
</evidence>
<evidence type="ECO:0000256" key="6">
    <source>
        <dbReference type="ARBA" id="ARBA00022490"/>
    </source>
</evidence>
<reference evidence="13 14" key="1">
    <citation type="submission" date="2021-02" db="EMBL/GenBank/DDBJ databases">
        <title>Safari Cat Assemblies.</title>
        <authorList>
            <person name="Bredemeyer K.R."/>
            <person name="Murphy W.J."/>
        </authorList>
    </citation>
    <scope>NUCLEOTIDE SEQUENCE [LARGE SCALE GENOMIC DNA]</scope>
</reference>
<keyword evidence="8" id="KW-0165">Cleavage on pair of basic residues</keyword>
<proteinExistence type="inferred from homology"/>
<keyword evidence="7" id="KW-0964">Secreted</keyword>
<name>A0ABI7W3W7_FELCA</name>
<keyword evidence="10 12" id="KW-0472">Membrane</keyword>
<evidence type="ECO:0000256" key="10">
    <source>
        <dbReference type="ARBA" id="ARBA00023136"/>
    </source>
</evidence>
<keyword evidence="12" id="KW-0812">Transmembrane</keyword>
<keyword evidence="5" id="KW-1003">Cell membrane</keyword>
<keyword evidence="9" id="KW-0732">Signal</keyword>
<comment type="subcellular location">
    <subcellularLocation>
        <location evidence="1">Apical cell membrane</location>
    </subcellularLocation>
    <subcellularLocation>
        <location evidence="2">Cytoplasm</location>
    </subcellularLocation>
    <subcellularLocation>
        <location evidence="3">Secreted</location>
    </subcellularLocation>
</comment>
<feature type="region of interest" description="Disordered" evidence="11">
    <location>
        <begin position="36"/>
        <end position="68"/>
    </location>
</feature>
<protein>
    <recommendedName>
        <fullName evidence="15">ECRG4 augurin precursor</fullName>
    </recommendedName>
</protein>
<evidence type="ECO:0000313" key="13">
    <source>
        <dbReference type="Ensembl" id="ENSFCTP00005005063.1"/>
    </source>
</evidence>
<dbReference type="PANTHER" id="PTHR31613">
    <property type="entry name" value="AUGURIN"/>
    <property type="match status" value="1"/>
</dbReference>
<accession>A0ABI7W3W7</accession>
<evidence type="ECO:0000256" key="12">
    <source>
        <dbReference type="SAM" id="Phobius"/>
    </source>
</evidence>
<dbReference type="InterPro" id="IPR028173">
    <property type="entry name" value="Augurin"/>
</dbReference>
<keyword evidence="14" id="KW-1185">Reference proteome</keyword>
<evidence type="ECO:0000256" key="7">
    <source>
        <dbReference type="ARBA" id="ARBA00022525"/>
    </source>
</evidence>
<evidence type="ECO:0000256" key="9">
    <source>
        <dbReference type="ARBA" id="ARBA00022729"/>
    </source>
</evidence>
<reference evidence="13" key="2">
    <citation type="submission" date="2025-08" db="UniProtKB">
        <authorList>
            <consortium name="Ensembl"/>
        </authorList>
    </citation>
    <scope>IDENTIFICATION</scope>
    <source>
        <strain evidence="13">breed Abyssinian</strain>
    </source>
</reference>
<organism evidence="13 14">
    <name type="scientific">Felis catus</name>
    <name type="common">Cat</name>
    <name type="synonym">Felis silvestris catus</name>
    <dbReference type="NCBI Taxonomy" id="9685"/>
    <lineage>
        <taxon>Eukaryota</taxon>
        <taxon>Metazoa</taxon>
        <taxon>Chordata</taxon>
        <taxon>Craniata</taxon>
        <taxon>Vertebrata</taxon>
        <taxon>Euteleostomi</taxon>
        <taxon>Mammalia</taxon>
        <taxon>Eutheria</taxon>
        <taxon>Laurasiatheria</taxon>
        <taxon>Carnivora</taxon>
        <taxon>Feliformia</taxon>
        <taxon>Felidae</taxon>
        <taxon>Felinae</taxon>
        <taxon>Felis</taxon>
    </lineage>
</organism>
<dbReference type="PANTHER" id="PTHR31613:SF2">
    <property type="entry name" value="AUGURIN"/>
    <property type="match status" value="1"/>
</dbReference>
<feature type="compositionally biased region" description="Low complexity" evidence="11">
    <location>
        <begin position="112"/>
        <end position="121"/>
    </location>
</feature>
<dbReference type="Ensembl" id="ENSFCTT00005007965.1">
    <property type="protein sequence ID" value="ENSFCTP00005005063.1"/>
    <property type="gene ID" value="ENSFCTG00005002957.1"/>
</dbReference>
<reference evidence="13" key="3">
    <citation type="submission" date="2025-09" db="UniProtKB">
        <authorList>
            <consortium name="Ensembl"/>
        </authorList>
    </citation>
    <scope>IDENTIFICATION</scope>
    <source>
        <strain evidence="13">breed Abyssinian</strain>
    </source>
</reference>
<evidence type="ECO:0000256" key="11">
    <source>
        <dbReference type="SAM" id="MobiDB-lite"/>
    </source>
</evidence>